<dbReference type="RefSeq" id="WP_188081681.1">
    <property type="nucleotide sequence ID" value="NZ_JACIEU010000006.1"/>
</dbReference>
<dbReference type="AlphaFoldDB" id="A0A7W6LPA6"/>
<reference evidence="3 4" key="1">
    <citation type="submission" date="2020-08" db="EMBL/GenBank/DDBJ databases">
        <title>Genomic Encyclopedia of Type Strains, Phase IV (KMG-IV): sequencing the most valuable type-strain genomes for metagenomic binning, comparative biology and taxonomic classification.</title>
        <authorList>
            <person name="Goeker M."/>
        </authorList>
    </citation>
    <scope>NUCLEOTIDE SEQUENCE [LARGE SCALE GENOMIC DNA]</scope>
    <source>
        <strain evidence="3 4">DSM 19371</strain>
    </source>
</reference>
<feature type="signal peptide" evidence="2">
    <location>
        <begin position="1"/>
        <end position="19"/>
    </location>
</feature>
<evidence type="ECO:0000313" key="3">
    <source>
        <dbReference type="EMBL" id="MBB4147876.1"/>
    </source>
</evidence>
<accession>A0A7W6LPA6</accession>
<feature type="region of interest" description="Disordered" evidence="1">
    <location>
        <begin position="192"/>
        <end position="224"/>
    </location>
</feature>
<name>A0A7W6LPA6_9SPHN</name>
<organism evidence="3 4">
    <name type="scientific">Sphingobium scionense</name>
    <dbReference type="NCBI Taxonomy" id="1404341"/>
    <lineage>
        <taxon>Bacteria</taxon>
        <taxon>Pseudomonadati</taxon>
        <taxon>Pseudomonadota</taxon>
        <taxon>Alphaproteobacteria</taxon>
        <taxon>Sphingomonadales</taxon>
        <taxon>Sphingomonadaceae</taxon>
        <taxon>Sphingobium</taxon>
    </lineage>
</organism>
<dbReference type="Proteomes" id="UP000590524">
    <property type="component" value="Unassembled WGS sequence"/>
</dbReference>
<feature type="region of interest" description="Disordered" evidence="1">
    <location>
        <begin position="279"/>
        <end position="330"/>
    </location>
</feature>
<feature type="compositionally biased region" description="Gly residues" evidence="1">
    <location>
        <begin position="193"/>
        <end position="210"/>
    </location>
</feature>
<feature type="compositionally biased region" description="Gly residues" evidence="1">
    <location>
        <begin position="279"/>
        <end position="294"/>
    </location>
</feature>
<keyword evidence="2" id="KW-0732">Signal</keyword>
<comment type="caution">
    <text evidence="3">The sequence shown here is derived from an EMBL/GenBank/DDBJ whole genome shotgun (WGS) entry which is preliminary data.</text>
</comment>
<protein>
    <recommendedName>
        <fullName evidence="5">Collagen-like protein</fullName>
    </recommendedName>
</protein>
<feature type="chain" id="PRO_5030618583" description="Collagen-like protein" evidence="2">
    <location>
        <begin position="20"/>
        <end position="349"/>
    </location>
</feature>
<feature type="compositionally biased region" description="Gly residues" evidence="1">
    <location>
        <begin position="145"/>
        <end position="157"/>
    </location>
</feature>
<dbReference type="PRINTS" id="PR01228">
    <property type="entry name" value="EGGSHELL"/>
</dbReference>
<proteinExistence type="predicted"/>
<sequence>MKRIGWLMLGAMAPLSGQAQEAAPMAEARAAIETADLAALPAEVRAAIGRAYSVSEILQIRGVEKVPGQTLAVDELIFKPDGTIEFTGQHPWVLLFAKRMRIEDPQSLLGIRRNTALLAGPKGQAGQAGTRGARGGRRGSDGEPGRPGGRGTNGGEGATARVPDLYIVAGGLEATATGSPLNQVRMNIDFRGVPGGPGGAGGTGGVGGHGGDGRDGRANMGICSRGAGNGGDGGRGGPGGNGGAGANGGDGGAVYVIGPAAVTDLFTAGDILTGGGAGGRGGAAGPGGQGGARGSRGSQPGTCGGAHPGDVGATGPRGQVGPDAQPGARGRVFAVRIGGLDMLQAPPSP</sequence>
<evidence type="ECO:0000256" key="2">
    <source>
        <dbReference type="SAM" id="SignalP"/>
    </source>
</evidence>
<dbReference type="EMBL" id="JACIEU010000006">
    <property type="protein sequence ID" value="MBB4147876.1"/>
    <property type="molecule type" value="Genomic_DNA"/>
</dbReference>
<evidence type="ECO:0008006" key="5">
    <source>
        <dbReference type="Google" id="ProtNLM"/>
    </source>
</evidence>
<keyword evidence="4" id="KW-1185">Reference proteome</keyword>
<feature type="region of interest" description="Disordered" evidence="1">
    <location>
        <begin position="119"/>
        <end position="159"/>
    </location>
</feature>
<evidence type="ECO:0000313" key="4">
    <source>
        <dbReference type="Proteomes" id="UP000590524"/>
    </source>
</evidence>
<evidence type="ECO:0000256" key="1">
    <source>
        <dbReference type="SAM" id="MobiDB-lite"/>
    </source>
</evidence>
<gene>
    <name evidence="3" type="ORF">GGQ90_001654</name>
</gene>